<gene>
    <name evidence="1" type="ORF">CDL10_06300</name>
</gene>
<dbReference type="InterPro" id="IPR011250">
    <property type="entry name" value="OMP/PagP_B-barrel"/>
</dbReference>
<organism evidence="1 2">
    <name type="scientific">Avrilella dinanensis</name>
    <dbReference type="NCBI Taxonomy" id="2008672"/>
    <lineage>
        <taxon>Bacteria</taxon>
        <taxon>Pseudomonadati</taxon>
        <taxon>Bacteroidota</taxon>
        <taxon>Flavobacteriia</taxon>
        <taxon>Flavobacteriales</taxon>
        <taxon>Flavobacteriaceae</taxon>
        <taxon>Avrilella</taxon>
    </lineage>
</organism>
<evidence type="ECO:0000313" key="2">
    <source>
        <dbReference type="Proteomes" id="UP000231960"/>
    </source>
</evidence>
<sequence length="159" mass="17539">MVVAGLGLTETQAQQSGQGMSKNAIGMKFTTSRIAGGEITYQRALSSENRLELNLGFANSRHFSAVKITGLYEWVFPIQHGFHWYVGAGGSLGSWSYKNGSHKDDGAIVALSGIGGIEYHLKPAPFQFFLDLKPNIYITEYHDYNNINLELGIGARYKF</sequence>
<proteinExistence type="predicted"/>
<protein>
    <recommendedName>
        <fullName evidence="3">Outer membrane protein beta-barrel domain-containing protein</fullName>
    </recommendedName>
</protein>
<comment type="caution">
    <text evidence="1">The sequence shown here is derived from an EMBL/GenBank/DDBJ whole genome shotgun (WGS) entry which is preliminary data.</text>
</comment>
<evidence type="ECO:0000313" key="1">
    <source>
        <dbReference type="EMBL" id="PJR04177.1"/>
    </source>
</evidence>
<reference evidence="1 2" key="1">
    <citation type="submission" date="2017-06" db="EMBL/GenBank/DDBJ databases">
        <title>Description of Avrilella dinanensis gen. nov. sp. nov.</title>
        <authorList>
            <person name="Leyer C."/>
            <person name="Sassi M."/>
            <person name="Minet J."/>
            <person name="Kayal S."/>
            <person name="Cattoir V."/>
        </authorList>
    </citation>
    <scope>NUCLEOTIDE SEQUENCE [LARGE SCALE GENOMIC DNA]</scope>
    <source>
        <strain evidence="1 2">UR159</strain>
    </source>
</reference>
<dbReference type="Proteomes" id="UP000231960">
    <property type="component" value="Unassembled WGS sequence"/>
</dbReference>
<dbReference type="Gene3D" id="2.40.160.20">
    <property type="match status" value="1"/>
</dbReference>
<dbReference type="SUPFAM" id="SSF56925">
    <property type="entry name" value="OMPA-like"/>
    <property type="match status" value="1"/>
</dbReference>
<name>A0A2M9R5N4_9FLAO</name>
<dbReference type="EMBL" id="NIPO01000001">
    <property type="protein sequence ID" value="PJR04177.1"/>
    <property type="molecule type" value="Genomic_DNA"/>
</dbReference>
<dbReference type="AlphaFoldDB" id="A0A2M9R5N4"/>
<keyword evidence="2" id="KW-1185">Reference proteome</keyword>
<evidence type="ECO:0008006" key="3">
    <source>
        <dbReference type="Google" id="ProtNLM"/>
    </source>
</evidence>
<accession>A0A2M9R5N4</accession>